<protein>
    <submittedName>
        <fullName evidence="1">Uncharacterized protein</fullName>
    </submittedName>
</protein>
<proteinExistence type="predicted"/>
<dbReference type="Pfam" id="PF19991">
    <property type="entry name" value="HMA_2"/>
    <property type="match status" value="1"/>
</dbReference>
<dbReference type="Proteomes" id="UP000591071">
    <property type="component" value="Unassembled WGS sequence"/>
</dbReference>
<dbReference type="EMBL" id="JABAFG010000003">
    <property type="protein sequence ID" value="NME27537.1"/>
    <property type="molecule type" value="Genomic_DNA"/>
</dbReference>
<sequence length="208" mass="23309">MSYVSGFMIGASIGKSIHQFFSNAGRPGMPQHAVKNAFRPAPAVPLFRRASKSPGRRRYYARSLVRNQPLAGLLAQCLYKMSGIRRVEINPRTGSILLLGDEKTLDTVEKVLSEQVFSVPLPGEELMKELDEAKTMEQKVESDFRHTAADVCRMFNQGVSDSTGHLLDLKALVSLMFIIRGLRRIITMNERASGPQLLWWAYSLLRGK</sequence>
<dbReference type="AlphaFoldDB" id="A0A848BWX0"/>
<accession>A0A848BWX0</accession>
<evidence type="ECO:0000313" key="2">
    <source>
        <dbReference type="Proteomes" id="UP000591071"/>
    </source>
</evidence>
<dbReference type="RefSeq" id="WP_170087201.1">
    <property type="nucleotide sequence ID" value="NZ_JABAFG010000003.1"/>
</dbReference>
<gene>
    <name evidence="1" type="ORF">HF872_02680</name>
</gene>
<reference evidence="1 2" key="1">
    <citation type="submission" date="2020-04" db="EMBL/GenBank/DDBJ databases">
        <authorList>
            <person name="Hitch T.C.A."/>
            <person name="Wylensek D."/>
            <person name="Clavel T."/>
        </authorList>
    </citation>
    <scope>NUCLEOTIDE SEQUENCE [LARGE SCALE GENOMIC DNA]</scope>
    <source>
        <strain evidence="1 2">Oil-RF-744-FAT-WT-6-1</strain>
    </source>
</reference>
<organism evidence="1 2">
    <name type="scientific">Megasphaera hexanoica</name>
    <dbReference type="NCBI Taxonomy" id="1675036"/>
    <lineage>
        <taxon>Bacteria</taxon>
        <taxon>Bacillati</taxon>
        <taxon>Bacillota</taxon>
        <taxon>Negativicutes</taxon>
        <taxon>Veillonellales</taxon>
        <taxon>Veillonellaceae</taxon>
        <taxon>Megasphaera</taxon>
    </lineage>
</organism>
<name>A0A848BWX0_9FIRM</name>
<evidence type="ECO:0000313" key="1">
    <source>
        <dbReference type="EMBL" id="NME27537.1"/>
    </source>
</evidence>
<comment type="caution">
    <text evidence="1">The sequence shown here is derived from an EMBL/GenBank/DDBJ whole genome shotgun (WGS) entry which is preliminary data.</text>
</comment>